<feature type="chain" id="PRO_5038636674" description="N-acetylmuramoyl-L-alanine amidase" evidence="6">
    <location>
        <begin position="21"/>
        <end position="1110"/>
    </location>
</feature>
<evidence type="ECO:0000256" key="3">
    <source>
        <dbReference type="ARBA" id="ARBA00022801"/>
    </source>
</evidence>
<accession>A0A931B0R0</accession>
<organism evidence="8 9">
    <name type="scientific">Streptacidiphilus fuscans</name>
    <dbReference type="NCBI Taxonomy" id="2789292"/>
    <lineage>
        <taxon>Bacteria</taxon>
        <taxon>Bacillati</taxon>
        <taxon>Actinomycetota</taxon>
        <taxon>Actinomycetes</taxon>
        <taxon>Kitasatosporales</taxon>
        <taxon>Streptomycetaceae</taxon>
        <taxon>Streptacidiphilus</taxon>
    </lineage>
</organism>
<reference evidence="8" key="1">
    <citation type="submission" date="2020-11" db="EMBL/GenBank/DDBJ databases">
        <title>Isolation and identification of active actinomycetes.</title>
        <authorList>
            <person name="Yu B."/>
        </authorList>
    </citation>
    <scope>NUCLEOTIDE SEQUENCE</scope>
    <source>
        <strain evidence="8">NEAU-YB345</strain>
    </source>
</reference>
<dbReference type="EMBL" id="JADPRT010000003">
    <property type="protein sequence ID" value="MBF9068113.1"/>
    <property type="molecule type" value="Genomic_DNA"/>
</dbReference>
<feature type="signal peptide" evidence="6">
    <location>
        <begin position="1"/>
        <end position="20"/>
    </location>
</feature>
<keyword evidence="3" id="KW-0378">Hydrolase</keyword>
<evidence type="ECO:0000259" key="7">
    <source>
        <dbReference type="SMART" id="SM00644"/>
    </source>
</evidence>
<feature type="compositionally biased region" description="Polar residues" evidence="5">
    <location>
        <begin position="71"/>
        <end position="81"/>
    </location>
</feature>
<keyword evidence="4" id="KW-0961">Cell wall biogenesis/degradation</keyword>
<dbReference type="PANTHER" id="PTHR30417">
    <property type="entry name" value="N-ACETYLMURAMOYL-L-ALANINE AMIDASE AMID"/>
    <property type="match status" value="1"/>
</dbReference>
<comment type="caution">
    <text evidence="8">The sequence shown here is derived from an EMBL/GenBank/DDBJ whole genome shotgun (WGS) entry which is preliminary data.</text>
</comment>
<dbReference type="Gene3D" id="1.10.530.10">
    <property type="match status" value="1"/>
</dbReference>
<dbReference type="GO" id="GO:0009253">
    <property type="term" value="P:peptidoglycan catabolic process"/>
    <property type="evidence" value="ECO:0007669"/>
    <property type="project" value="InterPro"/>
</dbReference>
<evidence type="ECO:0000313" key="9">
    <source>
        <dbReference type="Proteomes" id="UP000657385"/>
    </source>
</evidence>
<feature type="region of interest" description="Disordered" evidence="5">
    <location>
        <begin position="71"/>
        <end position="122"/>
    </location>
</feature>
<comment type="catalytic activity">
    <reaction evidence="1">
        <text>Hydrolyzes the link between N-acetylmuramoyl residues and L-amino acid residues in certain cell-wall glycopeptides.</text>
        <dbReference type="EC" id="3.5.1.28"/>
    </reaction>
</comment>
<dbReference type="GO" id="GO:0071555">
    <property type="term" value="P:cell wall organization"/>
    <property type="evidence" value="ECO:0007669"/>
    <property type="project" value="UniProtKB-KW"/>
</dbReference>
<dbReference type="AlphaFoldDB" id="A0A931B0R0"/>
<dbReference type="Gene3D" id="3.40.80.10">
    <property type="entry name" value="Peptidoglycan recognition protein-like"/>
    <property type="match status" value="1"/>
</dbReference>
<evidence type="ECO:0000256" key="2">
    <source>
        <dbReference type="ARBA" id="ARBA00011901"/>
    </source>
</evidence>
<dbReference type="InterPro" id="IPR051206">
    <property type="entry name" value="NAMLAA_amidase_2"/>
</dbReference>
<dbReference type="SUPFAM" id="SSF55846">
    <property type="entry name" value="N-acetylmuramoyl-L-alanine amidase-like"/>
    <property type="match status" value="1"/>
</dbReference>
<dbReference type="CDD" id="cd06583">
    <property type="entry name" value="PGRP"/>
    <property type="match status" value="1"/>
</dbReference>
<dbReference type="RefSeq" id="WP_196193280.1">
    <property type="nucleotide sequence ID" value="NZ_JADPRT010000003.1"/>
</dbReference>
<dbReference type="GO" id="GO:0008745">
    <property type="term" value="F:N-acetylmuramoyl-L-alanine amidase activity"/>
    <property type="evidence" value="ECO:0007669"/>
    <property type="project" value="UniProtKB-EC"/>
</dbReference>
<dbReference type="SMART" id="SM00644">
    <property type="entry name" value="Ami_2"/>
    <property type="match status" value="1"/>
</dbReference>
<evidence type="ECO:0000256" key="6">
    <source>
        <dbReference type="SAM" id="SignalP"/>
    </source>
</evidence>
<evidence type="ECO:0000256" key="4">
    <source>
        <dbReference type="ARBA" id="ARBA00023316"/>
    </source>
</evidence>
<sequence>MGATGALIVAALVAGAVAEASTGGGSSAAAATPSVPVTALQSQFASAAAEFHVPQQVLMALGYEESLWDTHQGSPSTTGNYNVMGLTKVDPGDLATPTGNSASPETDGAGDGHKRSASHAAAPRVAASALAVDTNSPALHTLDTAARLIGQSTSALKTDSAQSIRGGAALLASYEQKLTGSLPGDPGGWYPAIAEYAHADDAASAKQFADRVFQSIRTGLRVTTDEGQVVTLTADPQVTVSSSMSSGTLAAKGIAPKVEAAATLGGTAATTATPSTSATQSGATTHAATTATTATTATRASTAATTATTPAPECPTGLSCDFVPADYSLDSTTDNTDYGNYALANRSTTDGSIRYIVIHDTESTKSAAINGFQDPTSFVSAHYVIGQDGSVTQMVPTADMAWHSDNKTFNTHSIGVEHEGWAAQAGSWYTPSEYQSSATLVKYLAARFNIPLDRQHIIGHDEVPGIEDSYLLSQHWDPGPYWDWSYYMSLLGAPLHGDGDAVVGGTVTIAPPDSTSYEPTVLGCGSSTTACPAHPVNFVYLYQQPSSSSALITDPIFTANKQPTGNQTAWDWTDRATYGETFVVAAVQGDWTAIWYGGQKAWFYNPGGTYAYADSNPSAQLVTPTGSTAVQIWGRAYPDASAYTSNESVAQTLVPLSYTLPAGQSYPLAGPAVLGDYYDSNTYYADYNSCVAGGGCKYYTGSLQYYPISFNHRLVFVRTTDVQLTSVATPAKSTFFPVTPTRVLDTRDGTGGVAKAPVGANSAVSLKVAGLSSGGVTIPSSGVSAVVLNVTAVNPTASGYVSVYGDQDAPGSVTLMFGPKQIISNLVTVPVVNGVVDFYNRTGTVDVSVVITGYYSSSLSGGGTFTGIPGAHLLDTRNGTGLSAPGKLGPGAVDTIKVIGGTSGVPSDGSVTAVALNVTAISGTANSYLALYPGGSPATSSTSMSFAPGQIVANTMIVPVDSTGTIKFYNHSGSVDATADVTGYYSSSTSGASYVPITTRHLLDTRYGLGASGAIGAGATLTLPVSGVGAVPANATGVVLNVTVVSPTAYSYVGVYPDSAKTGASTGLDFSTGQSISNMVVVPVVDGKIDFYNHAGSVQVLADVLGFYVP</sequence>
<name>A0A931B0R0_9ACTN</name>
<feature type="domain" description="N-acetylmuramoyl-L-alanine amidase" evidence="7">
    <location>
        <begin position="341"/>
        <end position="479"/>
    </location>
</feature>
<proteinExistence type="predicted"/>
<dbReference type="Pfam" id="PF01510">
    <property type="entry name" value="Amidase_2"/>
    <property type="match status" value="1"/>
</dbReference>
<keyword evidence="6" id="KW-0732">Signal</keyword>
<protein>
    <recommendedName>
        <fullName evidence="2">N-acetylmuramoyl-L-alanine amidase</fullName>
        <ecNumber evidence="2">3.5.1.28</ecNumber>
    </recommendedName>
</protein>
<dbReference type="InterPro" id="IPR002502">
    <property type="entry name" value="Amidase_domain"/>
</dbReference>
<gene>
    <name evidence="8" type="ORF">I2501_08680</name>
</gene>
<evidence type="ECO:0000313" key="8">
    <source>
        <dbReference type="EMBL" id="MBF9068113.1"/>
    </source>
</evidence>
<keyword evidence="9" id="KW-1185">Reference proteome</keyword>
<dbReference type="FunFam" id="3.40.80.10:FF:000006">
    <property type="entry name" value="N-acetylmuramoyl-L-alanine amidase"/>
    <property type="match status" value="1"/>
</dbReference>
<feature type="region of interest" description="Disordered" evidence="5">
    <location>
        <begin position="270"/>
        <end position="311"/>
    </location>
</feature>
<dbReference type="EC" id="3.5.1.28" evidence="2"/>
<evidence type="ECO:0000256" key="5">
    <source>
        <dbReference type="SAM" id="MobiDB-lite"/>
    </source>
</evidence>
<dbReference type="InterPro" id="IPR036505">
    <property type="entry name" value="Amidase/PGRP_sf"/>
</dbReference>
<dbReference type="Proteomes" id="UP000657385">
    <property type="component" value="Unassembled WGS sequence"/>
</dbReference>
<dbReference type="PANTHER" id="PTHR30417:SF1">
    <property type="entry name" value="N-ACETYLMURAMOYL-L-ALANINE AMIDASE AMID"/>
    <property type="match status" value="1"/>
</dbReference>
<evidence type="ECO:0000256" key="1">
    <source>
        <dbReference type="ARBA" id="ARBA00001561"/>
    </source>
</evidence>
<dbReference type="GO" id="GO:0009254">
    <property type="term" value="P:peptidoglycan turnover"/>
    <property type="evidence" value="ECO:0007669"/>
    <property type="project" value="TreeGrafter"/>
</dbReference>